<organism evidence="1 2">
    <name type="scientific">Nocardioides daphniae</name>
    <dbReference type="NCBI Taxonomy" id="402297"/>
    <lineage>
        <taxon>Bacteria</taxon>
        <taxon>Bacillati</taxon>
        <taxon>Actinomycetota</taxon>
        <taxon>Actinomycetes</taxon>
        <taxon>Propionibacteriales</taxon>
        <taxon>Nocardioidaceae</taxon>
        <taxon>Nocardioides</taxon>
    </lineage>
</organism>
<evidence type="ECO:0000313" key="2">
    <source>
        <dbReference type="Proteomes" id="UP000630594"/>
    </source>
</evidence>
<reference evidence="2" key="1">
    <citation type="journal article" date="2019" name="Int. J. Syst. Evol. Microbiol.">
        <title>The Global Catalogue of Microorganisms (GCM) 10K type strain sequencing project: providing services to taxonomists for standard genome sequencing and annotation.</title>
        <authorList>
            <consortium name="The Broad Institute Genomics Platform"/>
            <consortium name="The Broad Institute Genome Sequencing Center for Infectious Disease"/>
            <person name="Wu L."/>
            <person name="Ma J."/>
        </authorList>
    </citation>
    <scope>NUCLEOTIDE SEQUENCE [LARGE SCALE GENOMIC DNA]</scope>
    <source>
        <strain evidence="2">CCM 7403</strain>
    </source>
</reference>
<keyword evidence="2" id="KW-1185">Reference proteome</keyword>
<gene>
    <name evidence="1" type="ORF">GCM10007231_08740</name>
</gene>
<evidence type="ECO:0000313" key="1">
    <source>
        <dbReference type="EMBL" id="GGD12069.1"/>
    </source>
</evidence>
<proteinExistence type="predicted"/>
<sequence length="50" mass="5575">MDVPIETPTAAGIEQALEVARRWLPLVDGRIARFEEYADSRAAEALFAEE</sequence>
<evidence type="ECO:0008006" key="3">
    <source>
        <dbReference type="Google" id="ProtNLM"/>
    </source>
</evidence>
<dbReference type="Proteomes" id="UP000630594">
    <property type="component" value="Unassembled WGS sequence"/>
</dbReference>
<accession>A0ABQ1Q4S2</accession>
<dbReference type="EMBL" id="BMCK01000001">
    <property type="protein sequence ID" value="GGD12069.1"/>
    <property type="molecule type" value="Genomic_DNA"/>
</dbReference>
<comment type="caution">
    <text evidence="1">The sequence shown here is derived from an EMBL/GenBank/DDBJ whole genome shotgun (WGS) entry which is preliminary data.</text>
</comment>
<protein>
    <recommendedName>
        <fullName evidence="3">GNAT family N-acetyltransferase</fullName>
    </recommendedName>
</protein>
<dbReference type="RefSeq" id="WP_158630748.1">
    <property type="nucleotide sequence ID" value="NZ_BMCK01000001.1"/>
</dbReference>
<name>A0ABQ1Q4S2_9ACTN</name>